<evidence type="ECO:0000313" key="1">
    <source>
        <dbReference type="EMBL" id="KAI0044288.1"/>
    </source>
</evidence>
<sequence length="515" mass="55532">MPHILLKHILALFRSLWLRTSALLQTAAPTDTDLEAATTAPPATRPRCDRRPVPASPLPRNSHARNLKTKARLLHRLKKPAKASKRSALPVVVADLQAPSPHANTAPPALLGVSTGHTLLRDSVAERAHLGAWMSTPVLSPTHTISPTLSTESSLPPTPYAPSPDEALYPAPGTEHGGSSLAERRNFRGGKVFTSPPPIRSFSSSLSPLSPFFTSGGAGIRRLSSFVGRTTPSPPVIPGPDFEDADPFSTYGQSYIQEDVGVAIGNIYDISHYNRHVPARSSVRSNRHGAAIRTPPRSKPVNSGLNIYGTSIFGPFEESKPAYVAPPPSPTGPTTPKDRRVRAAENARKRRAMYQAHGIFSFSSPVLPSIPHTAPLSMSPSPSVRASLRSTTEDDPETLADRDYLRSIARARFTSSTDGSARSSVGSLFAERRQSTGLRPLILPQKLGLQTRPPSETEARTRDYEEALPDTRRRSPQLDDIISLLDASLDAENWLAGHDYDFVDAVVGDGAGFAL</sequence>
<evidence type="ECO:0000313" key="2">
    <source>
        <dbReference type="Proteomes" id="UP000814033"/>
    </source>
</evidence>
<reference evidence="1" key="1">
    <citation type="submission" date="2021-02" db="EMBL/GenBank/DDBJ databases">
        <authorList>
            <consortium name="DOE Joint Genome Institute"/>
            <person name="Ahrendt S."/>
            <person name="Looney B.P."/>
            <person name="Miyauchi S."/>
            <person name="Morin E."/>
            <person name="Drula E."/>
            <person name="Courty P.E."/>
            <person name="Chicoki N."/>
            <person name="Fauchery L."/>
            <person name="Kohler A."/>
            <person name="Kuo A."/>
            <person name="Labutti K."/>
            <person name="Pangilinan J."/>
            <person name="Lipzen A."/>
            <person name="Riley R."/>
            <person name="Andreopoulos W."/>
            <person name="He G."/>
            <person name="Johnson J."/>
            <person name="Barry K.W."/>
            <person name="Grigoriev I.V."/>
            <person name="Nagy L."/>
            <person name="Hibbett D."/>
            <person name="Henrissat B."/>
            <person name="Matheny P.B."/>
            <person name="Labbe J."/>
            <person name="Martin F."/>
        </authorList>
    </citation>
    <scope>NUCLEOTIDE SEQUENCE</scope>
    <source>
        <strain evidence="1">FP105234-sp</strain>
    </source>
</reference>
<proteinExistence type="predicted"/>
<comment type="caution">
    <text evidence="1">The sequence shown here is derived from an EMBL/GenBank/DDBJ whole genome shotgun (WGS) entry which is preliminary data.</text>
</comment>
<accession>A0ACB8RLA5</accession>
<dbReference type="Proteomes" id="UP000814033">
    <property type="component" value="Unassembled WGS sequence"/>
</dbReference>
<name>A0ACB8RLA5_9AGAM</name>
<keyword evidence="2" id="KW-1185">Reference proteome</keyword>
<protein>
    <submittedName>
        <fullName evidence="1">Uncharacterized protein</fullName>
    </submittedName>
</protein>
<reference evidence="1" key="2">
    <citation type="journal article" date="2022" name="New Phytol.">
        <title>Evolutionary transition to the ectomycorrhizal habit in the genomes of a hyperdiverse lineage of mushroom-forming fungi.</title>
        <authorList>
            <person name="Looney B."/>
            <person name="Miyauchi S."/>
            <person name="Morin E."/>
            <person name="Drula E."/>
            <person name="Courty P.E."/>
            <person name="Kohler A."/>
            <person name="Kuo A."/>
            <person name="LaButti K."/>
            <person name="Pangilinan J."/>
            <person name="Lipzen A."/>
            <person name="Riley R."/>
            <person name="Andreopoulos W."/>
            <person name="He G."/>
            <person name="Johnson J."/>
            <person name="Nolan M."/>
            <person name="Tritt A."/>
            <person name="Barry K.W."/>
            <person name="Grigoriev I.V."/>
            <person name="Nagy L.G."/>
            <person name="Hibbett D."/>
            <person name="Henrissat B."/>
            <person name="Matheny P.B."/>
            <person name="Labbe J."/>
            <person name="Martin F.M."/>
        </authorList>
    </citation>
    <scope>NUCLEOTIDE SEQUENCE</scope>
    <source>
        <strain evidence="1">FP105234-sp</strain>
    </source>
</reference>
<organism evidence="1 2">
    <name type="scientific">Auriscalpium vulgare</name>
    <dbReference type="NCBI Taxonomy" id="40419"/>
    <lineage>
        <taxon>Eukaryota</taxon>
        <taxon>Fungi</taxon>
        <taxon>Dikarya</taxon>
        <taxon>Basidiomycota</taxon>
        <taxon>Agaricomycotina</taxon>
        <taxon>Agaricomycetes</taxon>
        <taxon>Russulales</taxon>
        <taxon>Auriscalpiaceae</taxon>
        <taxon>Auriscalpium</taxon>
    </lineage>
</organism>
<gene>
    <name evidence="1" type="ORF">FA95DRAFT_1574570</name>
</gene>
<dbReference type="EMBL" id="MU275988">
    <property type="protein sequence ID" value="KAI0044288.1"/>
    <property type="molecule type" value="Genomic_DNA"/>
</dbReference>